<keyword evidence="4" id="KW-1185">Reference proteome</keyword>
<gene>
    <name evidence="3" type="ORF">CQA58_01235</name>
</gene>
<dbReference type="GO" id="GO:0008360">
    <property type="term" value="P:regulation of cell shape"/>
    <property type="evidence" value="ECO:0007669"/>
    <property type="project" value="InterPro"/>
</dbReference>
<evidence type="ECO:0000259" key="2">
    <source>
        <dbReference type="Pfam" id="PF04085"/>
    </source>
</evidence>
<organism evidence="3 4">
    <name type="scientific">Helicobacter brantae</name>
    <dbReference type="NCBI Taxonomy" id="375927"/>
    <lineage>
        <taxon>Bacteria</taxon>
        <taxon>Pseudomonadati</taxon>
        <taxon>Campylobacterota</taxon>
        <taxon>Epsilonproteobacteria</taxon>
        <taxon>Campylobacterales</taxon>
        <taxon>Helicobacteraceae</taxon>
        <taxon>Helicobacter</taxon>
    </lineage>
</organism>
<dbReference type="InterPro" id="IPR042175">
    <property type="entry name" value="Cell/Rod_MreC_2"/>
</dbReference>
<dbReference type="PANTHER" id="PTHR34138:SF1">
    <property type="entry name" value="CELL SHAPE-DETERMINING PROTEIN MREC"/>
    <property type="match status" value="1"/>
</dbReference>
<dbReference type="GO" id="GO:0005886">
    <property type="term" value="C:plasma membrane"/>
    <property type="evidence" value="ECO:0007669"/>
    <property type="project" value="TreeGrafter"/>
</dbReference>
<proteinExistence type="predicted"/>
<evidence type="ECO:0000256" key="1">
    <source>
        <dbReference type="SAM" id="Coils"/>
    </source>
</evidence>
<protein>
    <submittedName>
        <fullName evidence="3">Rod shape-determining protein MreC</fullName>
    </submittedName>
</protein>
<dbReference type="Pfam" id="PF04085">
    <property type="entry name" value="MreC"/>
    <property type="match status" value="1"/>
</dbReference>
<dbReference type="EMBL" id="NXLV01000002">
    <property type="protein sequence ID" value="RDU71689.1"/>
    <property type="molecule type" value="Genomic_DNA"/>
</dbReference>
<dbReference type="Proteomes" id="UP000257045">
    <property type="component" value="Unassembled WGS sequence"/>
</dbReference>
<dbReference type="PANTHER" id="PTHR34138">
    <property type="entry name" value="CELL SHAPE-DETERMINING PROTEIN MREC"/>
    <property type="match status" value="1"/>
</dbReference>
<accession>A0A3D8J2J4</accession>
<feature type="domain" description="Rod shape-determining protein MreC beta-barrel core" evidence="2">
    <location>
        <begin position="167"/>
        <end position="247"/>
    </location>
</feature>
<comment type="caution">
    <text evidence="3">The sequence shown here is derived from an EMBL/GenBank/DDBJ whole genome shotgun (WGS) entry which is preliminary data.</text>
</comment>
<name>A0A3D8J2J4_9HELI</name>
<dbReference type="OrthoDB" id="5372414at2"/>
<feature type="coiled-coil region" evidence="1">
    <location>
        <begin position="55"/>
        <end position="85"/>
    </location>
</feature>
<evidence type="ECO:0000313" key="3">
    <source>
        <dbReference type="EMBL" id="RDU71689.1"/>
    </source>
</evidence>
<evidence type="ECO:0000313" key="4">
    <source>
        <dbReference type="Proteomes" id="UP000257045"/>
    </source>
</evidence>
<dbReference type="Gene3D" id="2.40.10.350">
    <property type="entry name" value="Rod shape-determining protein MreC, domain 2"/>
    <property type="match status" value="1"/>
</dbReference>
<dbReference type="InterPro" id="IPR007221">
    <property type="entry name" value="MreC"/>
</dbReference>
<sequence>MRGKTFFLIVFLLVGGVIFFKIDHSLREGVLGLGDSIKGAVFDTKEWIGETYDKYFNQAQSIEELNEKLKDYQRLQLQNIELKDELNRLTLFYGMPQIYPSYTTTIRAISYYEFGNYERVWLEGFEGEKNKVYGLIVQGNVVGIAREESEGRMMGYLNGDFLCSYGVFIGEGKALGIVKGENGGVLIDYIPLGSEIKVGDKVVTNGMDNIFFENIPVGEVVRVERGSGYIQAVLKPYVDKVDLGYLWLLDRSKNVKTAISN</sequence>
<reference evidence="3 4" key="1">
    <citation type="submission" date="2018-04" db="EMBL/GenBank/DDBJ databases">
        <title>Novel Campyloabacter and Helicobacter Species and Strains.</title>
        <authorList>
            <person name="Mannion A.J."/>
            <person name="Shen Z."/>
            <person name="Fox J.G."/>
        </authorList>
    </citation>
    <scope>NUCLEOTIDE SEQUENCE [LARGE SCALE GENOMIC DNA]</scope>
    <source>
        <strain evidence="3 4">MIT 04-9366</strain>
    </source>
</reference>
<dbReference type="AlphaFoldDB" id="A0A3D8J2J4"/>
<dbReference type="NCBIfam" id="NF010507">
    <property type="entry name" value="PRK13922.10-6"/>
    <property type="match status" value="1"/>
</dbReference>
<keyword evidence="1" id="KW-0175">Coiled coil</keyword>
<dbReference type="RefSeq" id="WP_115568899.1">
    <property type="nucleotide sequence ID" value="NZ_NXLV01000002.1"/>
</dbReference>
<dbReference type="InterPro" id="IPR055342">
    <property type="entry name" value="MreC_beta-barrel_core"/>
</dbReference>